<feature type="transmembrane region" description="Helical" evidence="8">
    <location>
        <begin position="144"/>
        <end position="163"/>
    </location>
</feature>
<dbReference type="HAMAP" id="MF_01118">
    <property type="entry name" value="MFS_YhhS"/>
    <property type="match status" value="1"/>
</dbReference>
<evidence type="ECO:0000256" key="1">
    <source>
        <dbReference type="ARBA" id="ARBA00004651"/>
    </source>
</evidence>
<dbReference type="PANTHER" id="PTHR23517:SF13">
    <property type="entry name" value="MAJOR FACILITATOR SUPERFAMILY MFS_1"/>
    <property type="match status" value="1"/>
</dbReference>
<dbReference type="SUPFAM" id="SSF103473">
    <property type="entry name" value="MFS general substrate transporter"/>
    <property type="match status" value="1"/>
</dbReference>
<keyword evidence="11" id="KW-1185">Reference proteome</keyword>
<evidence type="ECO:0000313" key="10">
    <source>
        <dbReference type="EMBL" id="SEP61775.1"/>
    </source>
</evidence>
<dbReference type="InterPro" id="IPR050171">
    <property type="entry name" value="MFS_Transporters"/>
</dbReference>
<dbReference type="Proteomes" id="UP000199647">
    <property type="component" value="Unassembled WGS sequence"/>
</dbReference>
<sequence>MKTARPSLASLLSVVGLTFLGYLAIGLPLAVLPGYVSEKLGFGVFWAGVAISTQYIATILSRAQVGQLIDVYGPKRSVVLGFLGYLSSGVLTLASVFVVGQPLLSLLLLLAGRLALGIGESWVSTAAITWAIGLLGPRETVRVISWNGIATYGGLALAAPIGAVLEARYGFGSIGICTFAIGVAGLLLTRGKPTIAAVAARSIGARKVIGLVAPYGVALALASSGFGVITAFIALYFGSRDWAGAPFALSAFGLAFIGVRLFLANSVSRFGGLPVARVSLAVEMVGLIALATAQRPEIAIIGAALAGAGFAPVFPALGGEAMSRTPPQNRGVALGIYSVFLDVALGATGPLAGLLASRFGYGSPFLLGVAAVLLSLAMSFGLRKGEEL</sequence>
<dbReference type="RefSeq" id="WP_238858067.1">
    <property type="nucleotide sequence ID" value="NZ_FOFG01000001.1"/>
</dbReference>
<keyword evidence="5 8" id="KW-0812">Transmembrane</keyword>
<feature type="transmembrane region" description="Helical" evidence="8">
    <location>
        <begin position="77"/>
        <end position="100"/>
    </location>
</feature>
<name>A0A1H8ZBG3_9HYPH</name>
<comment type="subcellular location">
    <subcellularLocation>
        <location evidence="8">Cell inner membrane</location>
        <topology evidence="8">Multi-pass membrane protein</topology>
    </subcellularLocation>
    <subcellularLocation>
        <location evidence="1">Cell membrane</location>
        <topology evidence="1">Multi-pass membrane protein</topology>
    </subcellularLocation>
</comment>
<feature type="transmembrane region" description="Helical" evidence="8">
    <location>
        <begin position="169"/>
        <end position="188"/>
    </location>
</feature>
<dbReference type="Gene3D" id="1.20.1250.20">
    <property type="entry name" value="MFS general substrate transporter like domains"/>
    <property type="match status" value="1"/>
</dbReference>
<dbReference type="GO" id="GO:0022857">
    <property type="term" value="F:transmembrane transporter activity"/>
    <property type="evidence" value="ECO:0007669"/>
    <property type="project" value="UniProtKB-UniRule"/>
</dbReference>
<feature type="transmembrane region" description="Helical" evidence="8">
    <location>
        <begin position="106"/>
        <end position="132"/>
    </location>
</feature>
<feature type="transmembrane region" description="Helical" evidence="8">
    <location>
        <begin position="243"/>
        <end position="263"/>
    </location>
</feature>
<dbReference type="InterPro" id="IPR011701">
    <property type="entry name" value="MFS"/>
</dbReference>
<feature type="transmembrane region" description="Helical" evidence="8">
    <location>
        <begin position="208"/>
        <end position="237"/>
    </location>
</feature>
<evidence type="ECO:0000256" key="4">
    <source>
        <dbReference type="ARBA" id="ARBA00022519"/>
    </source>
</evidence>
<dbReference type="PROSITE" id="PS50850">
    <property type="entry name" value="MFS"/>
    <property type="match status" value="1"/>
</dbReference>
<comment type="similarity">
    <text evidence="8">Belongs to the major facilitator superfamily. YhhS family.</text>
</comment>
<gene>
    <name evidence="10" type="ORF">SAMN05216548_101103</name>
</gene>
<dbReference type="STRING" id="1855383.SAMN05216548_101103"/>
<feature type="transmembrane region" description="Helical" evidence="8">
    <location>
        <begin position="12"/>
        <end position="32"/>
    </location>
</feature>
<keyword evidence="3 8" id="KW-1003">Cell membrane</keyword>
<organism evidence="10 11">
    <name type="scientific">Faunimonas pinastri</name>
    <dbReference type="NCBI Taxonomy" id="1855383"/>
    <lineage>
        <taxon>Bacteria</taxon>
        <taxon>Pseudomonadati</taxon>
        <taxon>Pseudomonadota</taxon>
        <taxon>Alphaproteobacteria</taxon>
        <taxon>Hyphomicrobiales</taxon>
        <taxon>Afifellaceae</taxon>
        <taxon>Faunimonas</taxon>
    </lineage>
</organism>
<evidence type="ECO:0000256" key="2">
    <source>
        <dbReference type="ARBA" id="ARBA00022448"/>
    </source>
</evidence>
<accession>A0A1H8ZBG3</accession>
<evidence type="ECO:0000256" key="7">
    <source>
        <dbReference type="ARBA" id="ARBA00023136"/>
    </source>
</evidence>
<dbReference type="PANTHER" id="PTHR23517">
    <property type="entry name" value="RESISTANCE PROTEIN MDTM, PUTATIVE-RELATED-RELATED"/>
    <property type="match status" value="1"/>
</dbReference>
<keyword evidence="6 8" id="KW-1133">Transmembrane helix</keyword>
<protein>
    <recommendedName>
        <fullName evidence="8">Uncharacterized MFS-type transporter SAMN05216548_101103</fullName>
    </recommendedName>
</protein>
<feature type="transmembrane region" description="Helical" evidence="8">
    <location>
        <begin position="298"/>
        <end position="319"/>
    </location>
</feature>
<proteinExistence type="inferred from homology"/>
<evidence type="ECO:0000256" key="5">
    <source>
        <dbReference type="ARBA" id="ARBA00022692"/>
    </source>
</evidence>
<dbReference type="InterPro" id="IPR036259">
    <property type="entry name" value="MFS_trans_sf"/>
</dbReference>
<feature type="transmembrane region" description="Helical" evidence="8">
    <location>
        <begin position="275"/>
        <end position="292"/>
    </location>
</feature>
<evidence type="ECO:0000256" key="8">
    <source>
        <dbReference type="HAMAP-Rule" id="MF_01118"/>
    </source>
</evidence>
<feature type="transmembrane region" description="Helical" evidence="8">
    <location>
        <begin position="331"/>
        <end position="355"/>
    </location>
</feature>
<feature type="transmembrane region" description="Helical" evidence="8">
    <location>
        <begin position="361"/>
        <end position="382"/>
    </location>
</feature>
<feature type="domain" description="Major facilitator superfamily (MFS) profile" evidence="9">
    <location>
        <begin position="202"/>
        <end position="388"/>
    </location>
</feature>
<feature type="transmembrane region" description="Helical" evidence="8">
    <location>
        <begin position="44"/>
        <end position="65"/>
    </location>
</feature>
<dbReference type="NCBIfam" id="NF003477">
    <property type="entry name" value="PRK05122.1"/>
    <property type="match status" value="1"/>
</dbReference>
<dbReference type="GO" id="GO:0005886">
    <property type="term" value="C:plasma membrane"/>
    <property type="evidence" value="ECO:0007669"/>
    <property type="project" value="UniProtKB-SubCell"/>
</dbReference>
<evidence type="ECO:0000256" key="6">
    <source>
        <dbReference type="ARBA" id="ARBA00022989"/>
    </source>
</evidence>
<evidence type="ECO:0000313" key="11">
    <source>
        <dbReference type="Proteomes" id="UP000199647"/>
    </source>
</evidence>
<reference evidence="10 11" key="1">
    <citation type="submission" date="2016-10" db="EMBL/GenBank/DDBJ databases">
        <authorList>
            <person name="de Groot N.N."/>
        </authorList>
    </citation>
    <scope>NUCLEOTIDE SEQUENCE [LARGE SCALE GENOMIC DNA]</scope>
    <source>
        <strain evidence="10 11">A52C2</strain>
    </source>
</reference>
<dbReference type="EMBL" id="FOFG01000001">
    <property type="protein sequence ID" value="SEP61775.1"/>
    <property type="molecule type" value="Genomic_DNA"/>
</dbReference>
<evidence type="ECO:0000256" key="3">
    <source>
        <dbReference type="ARBA" id="ARBA00022475"/>
    </source>
</evidence>
<keyword evidence="4 8" id="KW-0997">Cell inner membrane</keyword>
<dbReference type="AlphaFoldDB" id="A0A1H8ZBG3"/>
<dbReference type="Pfam" id="PF07690">
    <property type="entry name" value="MFS_1"/>
    <property type="match status" value="1"/>
</dbReference>
<keyword evidence="7 8" id="KW-0472">Membrane</keyword>
<dbReference type="InterPro" id="IPR020846">
    <property type="entry name" value="MFS_dom"/>
</dbReference>
<keyword evidence="2 8" id="KW-0813">Transport</keyword>
<dbReference type="InterPro" id="IPR023008">
    <property type="entry name" value="MFS_YhhS-like"/>
</dbReference>
<evidence type="ECO:0000259" key="9">
    <source>
        <dbReference type="PROSITE" id="PS50850"/>
    </source>
</evidence>